<protein>
    <submittedName>
        <fullName evidence="1">Uncharacterized protein</fullName>
    </submittedName>
</protein>
<dbReference type="InParanoid" id="W4JY88"/>
<dbReference type="HOGENOM" id="CLU_2922878_0_0_1"/>
<accession>W4JY88</accession>
<sequence>MEGQSARSRHRPSFLTILWPTNFGLRFAPVSVSRNQPPLLGLCASLGGEWGMFATFRRLRR</sequence>
<dbReference type="EMBL" id="KI925462">
    <property type="protein sequence ID" value="ETW78070.1"/>
    <property type="molecule type" value="Genomic_DNA"/>
</dbReference>
<gene>
    <name evidence="1" type="ORF">HETIRDRAFT_164040</name>
</gene>
<dbReference type="KEGG" id="hir:HETIRDRAFT_164040"/>
<dbReference type="GeneID" id="20667888"/>
<keyword evidence="2" id="KW-1185">Reference proteome</keyword>
<evidence type="ECO:0000313" key="2">
    <source>
        <dbReference type="Proteomes" id="UP000030671"/>
    </source>
</evidence>
<dbReference type="RefSeq" id="XP_009550072.1">
    <property type="nucleotide sequence ID" value="XM_009551777.1"/>
</dbReference>
<proteinExistence type="predicted"/>
<evidence type="ECO:0000313" key="1">
    <source>
        <dbReference type="EMBL" id="ETW78070.1"/>
    </source>
</evidence>
<dbReference type="Proteomes" id="UP000030671">
    <property type="component" value="Unassembled WGS sequence"/>
</dbReference>
<reference evidence="1 2" key="1">
    <citation type="journal article" date="2012" name="New Phytol.">
        <title>Insight into trade-off between wood decay and parasitism from the genome of a fungal forest pathogen.</title>
        <authorList>
            <person name="Olson A."/>
            <person name="Aerts A."/>
            <person name="Asiegbu F."/>
            <person name="Belbahri L."/>
            <person name="Bouzid O."/>
            <person name="Broberg A."/>
            <person name="Canback B."/>
            <person name="Coutinho P.M."/>
            <person name="Cullen D."/>
            <person name="Dalman K."/>
            <person name="Deflorio G."/>
            <person name="van Diepen L.T."/>
            <person name="Dunand C."/>
            <person name="Duplessis S."/>
            <person name="Durling M."/>
            <person name="Gonthier P."/>
            <person name="Grimwood J."/>
            <person name="Fossdal C.G."/>
            <person name="Hansson D."/>
            <person name="Henrissat B."/>
            <person name="Hietala A."/>
            <person name="Himmelstrand K."/>
            <person name="Hoffmeister D."/>
            <person name="Hogberg N."/>
            <person name="James T.Y."/>
            <person name="Karlsson M."/>
            <person name="Kohler A."/>
            <person name="Kues U."/>
            <person name="Lee Y.H."/>
            <person name="Lin Y.C."/>
            <person name="Lind M."/>
            <person name="Lindquist E."/>
            <person name="Lombard V."/>
            <person name="Lucas S."/>
            <person name="Lunden K."/>
            <person name="Morin E."/>
            <person name="Murat C."/>
            <person name="Park J."/>
            <person name="Raffaello T."/>
            <person name="Rouze P."/>
            <person name="Salamov A."/>
            <person name="Schmutz J."/>
            <person name="Solheim H."/>
            <person name="Stahlberg J."/>
            <person name="Velez H."/>
            <person name="de Vries R.P."/>
            <person name="Wiebenga A."/>
            <person name="Woodward S."/>
            <person name="Yakovlev I."/>
            <person name="Garbelotto M."/>
            <person name="Martin F."/>
            <person name="Grigoriev I.V."/>
            <person name="Stenlid J."/>
        </authorList>
    </citation>
    <scope>NUCLEOTIDE SEQUENCE [LARGE SCALE GENOMIC DNA]</scope>
    <source>
        <strain evidence="1 2">TC 32-1</strain>
    </source>
</reference>
<name>W4JY88_HETIT</name>
<organism evidence="1 2">
    <name type="scientific">Heterobasidion irregulare (strain TC 32-1)</name>
    <dbReference type="NCBI Taxonomy" id="747525"/>
    <lineage>
        <taxon>Eukaryota</taxon>
        <taxon>Fungi</taxon>
        <taxon>Dikarya</taxon>
        <taxon>Basidiomycota</taxon>
        <taxon>Agaricomycotina</taxon>
        <taxon>Agaricomycetes</taxon>
        <taxon>Russulales</taxon>
        <taxon>Bondarzewiaceae</taxon>
        <taxon>Heterobasidion</taxon>
        <taxon>Heterobasidion annosum species complex</taxon>
    </lineage>
</organism>
<dbReference type="AlphaFoldDB" id="W4JY88"/>